<accession>A0A8H5G727</accession>
<evidence type="ECO:0000256" key="1">
    <source>
        <dbReference type="SAM" id="Coils"/>
    </source>
</evidence>
<evidence type="ECO:0000313" key="3">
    <source>
        <dbReference type="EMBL" id="KAF5359350.1"/>
    </source>
</evidence>
<evidence type="ECO:0000256" key="2">
    <source>
        <dbReference type="SAM" id="MobiDB-lite"/>
    </source>
</evidence>
<gene>
    <name evidence="3" type="ORF">D9756_003337</name>
</gene>
<dbReference type="EMBL" id="JAACJO010000004">
    <property type="protein sequence ID" value="KAF5359350.1"/>
    <property type="molecule type" value="Genomic_DNA"/>
</dbReference>
<dbReference type="OrthoDB" id="2685034at2759"/>
<keyword evidence="1" id="KW-0175">Coiled coil</keyword>
<feature type="compositionally biased region" description="Low complexity" evidence="2">
    <location>
        <begin position="485"/>
        <end position="521"/>
    </location>
</feature>
<feature type="compositionally biased region" description="Pro residues" evidence="2">
    <location>
        <begin position="51"/>
        <end position="63"/>
    </location>
</feature>
<name>A0A8H5G727_9AGAR</name>
<proteinExistence type="predicted"/>
<protein>
    <submittedName>
        <fullName evidence="3">Uncharacterized protein</fullName>
    </submittedName>
</protein>
<feature type="region of interest" description="Disordered" evidence="2">
    <location>
        <begin position="372"/>
        <end position="522"/>
    </location>
</feature>
<feature type="compositionally biased region" description="Low complexity" evidence="2">
    <location>
        <begin position="250"/>
        <end position="268"/>
    </location>
</feature>
<feature type="region of interest" description="Disordered" evidence="2">
    <location>
        <begin position="95"/>
        <end position="116"/>
    </location>
</feature>
<feature type="region of interest" description="Disordered" evidence="2">
    <location>
        <begin position="247"/>
        <end position="355"/>
    </location>
</feature>
<organism evidence="3 4">
    <name type="scientific">Leucocoprinus leucothites</name>
    <dbReference type="NCBI Taxonomy" id="201217"/>
    <lineage>
        <taxon>Eukaryota</taxon>
        <taxon>Fungi</taxon>
        <taxon>Dikarya</taxon>
        <taxon>Basidiomycota</taxon>
        <taxon>Agaricomycotina</taxon>
        <taxon>Agaricomycetes</taxon>
        <taxon>Agaricomycetidae</taxon>
        <taxon>Agaricales</taxon>
        <taxon>Agaricineae</taxon>
        <taxon>Agaricaceae</taxon>
        <taxon>Leucocoprinus</taxon>
    </lineage>
</organism>
<feature type="coiled-coil region" evidence="1">
    <location>
        <begin position="558"/>
        <end position="592"/>
    </location>
</feature>
<reference evidence="3 4" key="1">
    <citation type="journal article" date="2020" name="ISME J.">
        <title>Uncovering the hidden diversity of litter-decomposition mechanisms in mushroom-forming fungi.</title>
        <authorList>
            <person name="Floudas D."/>
            <person name="Bentzer J."/>
            <person name="Ahren D."/>
            <person name="Johansson T."/>
            <person name="Persson P."/>
            <person name="Tunlid A."/>
        </authorList>
    </citation>
    <scope>NUCLEOTIDE SEQUENCE [LARGE SCALE GENOMIC DNA]</scope>
    <source>
        <strain evidence="3 4">CBS 146.42</strain>
    </source>
</reference>
<feature type="region of interest" description="Disordered" evidence="2">
    <location>
        <begin position="1"/>
        <end position="69"/>
    </location>
</feature>
<feature type="compositionally biased region" description="Polar residues" evidence="2">
    <location>
        <begin position="421"/>
        <end position="434"/>
    </location>
</feature>
<evidence type="ECO:0000313" key="4">
    <source>
        <dbReference type="Proteomes" id="UP000559027"/>
    </source>
</evidence>
<feature type="compositionally biased region" description="Low complexity" evidence="2">
    <location>
        <begin position="315"/>
        <end position="345"/>
    </location>
</feature>
<sequence length="626" mass="67831">MDGRNESTMQYGHLPTLQDRRDDNNTTHQSLGQALGQHLSYRTPDYRHPSTSPPTHPQPPPSHSPLAAFTVAPANSPSIKRKHVDSSVQQVIKRGRRELDDADPYDLDPGGQGAKHWTDEEKSKLFTWLMGIGQDEHWNALRATKNSCLRECAMDVFGSKKTYQALKGCYERNFNLFKQIYAFEQFHAPNNNLGHLSEADRLREYERRLATARKQGCDVGNITARTIEHWHRRGWYELFYRRWHGDPATTRPSQSRNNNNTNSSQGGPPDDTEPDEQHHHHHHTPSAPQQQQQQPQLPPQQVQAQAQQPPPQPQPHHQQQHQQSTNTPNTTTNASTTNPNNAAPTGLDFSTDPTASALTNGINGFTPHLNYINPQSLRDNPLVPPSPATVPTGPTPSSSIHTGATAMTGGGGTGGLGGPSTMANGNPGPSSSQHPHLFAGVGSAGGPGSHGGLGGGGGGSTHQGLGATTSSSSSNSGGIGVGPHSGSTNPSTIPSSSSSSTTATTSTGGTSSGSSSSSDPPVVNITITQNMLSTYLQFLQVQTQTGKMKLEYLRRREEREEKESVQRREMERMKLEREAAEFEHSKHSANTKQKADRAIELLSNPSIDASVKHAASEFLKKLFATD</sequence>
<feature type="compositionally biased region" description="Polar residues" evidence="2">
    <location>
        <begin position="1"/>
        <end position="10"/>
    </location>
</feature>
<feature type="compositionally biased region" description="Low complexity" evidence="2">
    <location>
        <begin position="285"/>
        <end position="307"/>
    </location>
</feature>
<dbReference type="AlphaFoldDB" id="A0A8H5G727"/>
<dbReference type="Proteomes" id="UP000559027">
    <property type="component" value="Unassembled WGS sequence"/>
</dbReference>
<keyword evidence="4" id="KW-1185">Reference proteome</keyword>
<comment type="caution">
    <text evidence="3">The sequence shown here is derived from an EMBL/GenBank/DDBJ whole genome shotgun (WGS) entry which is preliminary data.</text>
</comment>
<feature type="compositionally biased region" description="Gly residues" evidence="2">
    <location>
        <begin position="408"/>
        <end position="418"/>
    </location>
</feature>
<feature type="compositionally biased region" description="Low complexity" evidence="2">
    <location>
        <begin position="462"/>
        <end position="476"/>
    </location>
</feature>
<feature type="compositionally biased region" description="Gly residues" evidence="2">
    <location>
        <begin position="442"/>
        <end position="461"/>
    </location>
</feature>